<name>A0A9W9IMQ8_9EURO</name>
<protein>
    <submittedName>
        <fullName evidence="1">Uncharacterized protein</fullName>
    </submittedName>
</protein>
<organism evidence="1 2">
    <name type="scientific">Penicillium capsulatum</name>
    <dbReference type="NCBI Taxonomy" id="69766"/>
    <lineage>
        <taxon>Eukaryota</taxon>
        <taxon>Fungi</taxon>
        <taxon>Dikarya</taxon>
        <taxon>Ascomycota</taxon>
        <taxon>Pezizomycotina</taxon>
        <taxon>Eurotiomycetes</taxon>
        <taxon>Eurotiomycetidae</taxon>
        <taxon>Eurotiales</taxon>
        <taxon>Aspergillaceae</taxon>
        <taxon>Penicillium</taxon>
    </lineage>
</organism>
<comment type="caution">
    <text evidence="1">The sequence shown here is derived from an EMBL/GenBank/DDBJ whole genome shotgun (WGS) entry which is preliminary data.</text>
</comment>
<evidence type="ECO:0000313" key="1">
    <source>
        <dbReference type="EMBL" id="KAJ5180679.1"/>
    </source>
</evidence>
<keyword evidence="2" id="KW-1185">Reference proteome</keyword>
<sequence>MPDPPRHPIIHLNGFPGVGKLTIARHLTSRLSANLIHNHLLVNPADAVLHRTQPGYQTLRRAIRAAVLDALADEPATYGTSYVFTDFQSSDELGASVCAEYIAAAVGRDAPFIPVVLLCDEDVNMQRLVSPERETYSKLMDVELVARFRREKEVCRLGKHPNFFELDVSGLEPGEAARRIYDHVVRVCPEVK</sequence>
<dbReference type="InterPro" id="IPR027417">
    <property type="entry name" value="P-loop_NTPase"/>
</dbReference>
<dbReference type="Gene3D" id="3.40.50.300">
    <property type="entry name" value="P-loop containing nucleotide triphosphate hydrolases"/>
    <property type="match status" value="1"/>
</dbReference>
<reference evidence="1" key="1">
    <citation type="submission" date="2022-11" db="EMBL/GenBank/DDBJ databases">
        <authorList>
            <person name="Petersen C."/>
        </authorList>
    </citation>
    <scope>NUCLEOTIDE SEQUENCE</scope>
    <source>
        <strain evidence="1">IBT 21917</strain>
    </source>
</reference>
<gene>
    <name evidence="1" type="ORF">N7492_003889</name>
</gene>
<reference evidence="1" key="2">
    <citation type="journal article" date="2023" name="IMA Fungus">
        <title>Comparative genomic study of the Penicillium genus elucidates a diverse pangenome and 15 lateral gene transfer events.</title>
        <authorList>
            <person name="Petersen C."/>
            <person name="Sorensen T."/>
            <person name="Nielsen M.R."/>
            <person name="Sondergaard T.E."/>
            <person name="Sorensen J.L."/>
            <person name="Fitzpatrick D.A."/>
            <person name="Frisvad J.C."/>
            <person name="Nielsen K.L."/>
        </authorList>
    </citation>
    <scope>NUCLEOTIDE SEQUENCE</scope>
    <source>
        <strain evidence="1">IBT 21917</strain>
    </source>
</reference>
<accession>A0A9W9IMQ8</accession>
<dbReference type="SUPFAM" id="SSF52540">
    <property type="entry name" value="P-loop containing nucleoside triphosphate hydrolases"/>
    <property type="match status" value="1"/>
</dbReference>
<dbReference type="OrthoDB" id="5426988at2759"/>
<evidence type="ECO:0000313" key="2">
    <source>
        <dbReference type="Proteomes" id="UP001146351"/>
    </source>
</evidence>
<dbReference type="EMBL" id="JAPQKO010000002">
    <property type="protein sequence ID" value="KAJ5180679.1"/>
    <property type="molecule type" value="Genomic_DNA"/>
</dbReference>
<dbReference type="AlphaFoldDB" id="A0A9W9IMQ8"/>
<dbReference type="Proteomes" id="UP001146351">
    <property type="component" value="Unassembled WGS sequence"/>
</dbReference>
<proteinExistence type="predicted"/>